<evidence type="ECO:0000256" key="2">
    <source>
        <dbReference type="ARBA" id="ARBA00012438"/>
    </source>
</evidence>
<evidence type="ECO:0000256" key="8">
    <source>
        <dbReference type="ARBA" id="ARBA00023012"/>
    </source>
</evidence>
<keyword evidence="7" id="KW-0067">ATP-binding</keyword>
<comment type="catalytic activity">
    <reaction evidence="1">
        <text>ATP + protein L-histidine = ADP + protein N-phospho-L-histidine.</text>
        <dbReference type="EC" id="2.7.13.3"/>
    </reaction>
</comment>
<keyword evidence="15" id="KW-1185">Reference proteome</keyword>
<dbReference type="RefSeq" id="WP_147449408.1">
    <property type="nucleotide sequence ID" value="NZ_RBWU01000002.1"/>
</dbReference>
<dbReference type="InterPro" id="IPR003594">
    <property type="entry name" value="HATPase_dom"/>
</dbReference>
<evidence type="ECO:0000256" key="1">
    <source>
        <dbReference type="ARBA" id="ARBA00000085"/>
    </source>
</evidence>
<dbReference type="Pfam" id="PF23539">
    <property type="entry name" value="DUF7134"/>
    <property type="match status" value="1"/>
</dbReference>
<keyword evidence="4" id="KW-0808">Transferase</keyword>
<dbReference type="SUPFAM" id="SSF55874">
    <property type="entry name" value="ATPase domain of HSP90 chaperone/DNA topoisomerase II/histidine kinase"/>
    <property type="match status" value="1"/>
</dbReference>
<dbReference type="GO" id="GO:0016020">
    <property type="term" value="C:membrane"/>
    <property type="evidence" value="ECO:0007669"/>
    <property type="project" value="InterPro"/>
</dbReference>
<keyword evidence="10" id="KW-0472">Membrane</keyword>
<dbReference type="GO" id="GO:0005524">
    <property type="term" value="F:ATP binding"/>
    <property type="evidence" value="ECO:0007669"/>
    <property type="project" value="UniProtKB-KW"/>
</dbReference>
<keyword evidence="8" id="KW-0902">Two-component regulatory system</keyword>
<protein>
    <recommendedName>
        <fullName evidence="2">histidine kinase</fullName>
        <ecNumber evidence="2">2.7.13.3</ecNumber>
    </recommendedName>
</protein>
<sequence>MDVSPRRYFAVRPRAADVLLASALAAFALSLRLVQPPPAGVAGAVAVAAFSLVGSLPLVWRRSHPWPVLGVVCAAYMTCELVDPASEGAMAVAFACYAVARHGRPPRTLVAVGALPVTLGAPELAGRLRLGQAPVGRPGDVFVISAVAAAIWLLGVHQRRIHADAARLRELADRLRAEQELSARRAVAAERASIGRDLHDMVAHHVSAIAMQARATATVLPASAERARAGVTEIGTTADTALNDMRALLRLLADDRDPAEPRPEPSLRHLDGLADSARAAGCRVMVTVDDTAATAPPAIQLSAYRIVQEALTNVLKHAGATDVRVDVTVENDMLSVTIVNGPPEVSHTPIPGSGRGLVGMRERAAIFDGTIRAGTCDGGGWRVAADLRLPGPPCPTGDRAHPARQTGMTTTCVDGGPGPERA</sequence>
<evidence type="ECO:0000256" key="9">
    <source>
        <dbReference type="SAM" id="MobiDB-lite"/>
    </source>
</evidence>
<dbReference type="CDD" id="cd16917">
    <property type="entry name" value="HATPase_UhpB-NarQ-NarX-like"/>
    <property type="match status" value="1"/>
</dbReference>
<feature type="domain" description="Signal transduction histidine kinase subgroup 3 dimerisation and phosphoacceptor" evidence="12">
    <location>
        <begin position="190"/>
        <end position="253"/>
    </location>
</feature>
<dbReference type="InterPro" id="IPR036890">
    <property type="entry name" value="HATPase_C_sf"/>
</dbReference>
<dbReference type="Proteomes" id="UP000274601">
    <property type="component" value="Unassembled WGS sequence"/>
</dbReference>
<keyword evidence="10" id="KW-1133">Transmembrane helix</keyword>
<evidence type="ECO:0000256" key="3">
    <source>
        <dbReference type="ARBA" id="ARBA00022553"/>
    </source>
</evidence>
<dbReference type="Pfam" id="PF07730">
    <property type="entry name" value="HisKA_3"/>
    <property type="match status" value="1"/>
</dbReference>
<evidence type="ECO:0000256" key="7">
    <source>
        <dbReference type="ARBA" id="ARBA00022840"/>
    </source>
</evidence>
<dbReference type="AlphaFoldDB" id="A0A495QTX9"/>
<keyword evidence="6 14" id="KW-0418">Kinase</keyword>
<evidence type="ECO:0000259" key="12">
    <source>
        <dbReference type="Pfam" id="PF07730"/>
    </source>
</evidence>
<dbReference type="Gene3D" id="1.20.5.1930">
    <property type="match status" value="1"/>
</dbReference>
<proteinExistence type="predicted"/>
<dbReference type="Pfam" id="PF02518">
    <property type="entry name" value="HATPase_c"/>
    <property type="match status" value="1"/>
</dbReference>
<dbReference type="PANTHER" id="PTHR24421">
    <property type="entry name" value="NITRATE/NITRITE SENSOR PROTEIN NARX-RELATED"/>
    <property type="match status" value="1"/>
</dbReference>
<dbReference type="OrthoDB" id="227596at2"/>
<evidence type="ECO:0000256" key="5">
    <source>
        <dbReference type="ARBA" id="ARBA00022741"/>
    </source>
</evidence>
<keyword evidence="3" id="KW-0597">Phosphoprotein</keyword>
<feature type="domain" description="Histidine kinase/HSP90-like ATPase" evidence="11">
    <location>
        <begin position="301"/>
        <end position="389"/>
    </location>
</feature>
<dbReference type="GO" id="GO:0000155">
    <property type="term" value="F:phosphorelay sensor kinase activity"/>
    <property type="evidence" value="ECO:0007669"/>
    <property type="project" value="InterPro"/>
</dbReference>
<dbReference type="InterPro" id="IPR050482">
    <property type="entry name" value="Sensor_HK_TwoCompSys"/>
</dbReference>
<comment type="caution">
    <text evidence="14">The sequence shown here is derived from an EMBL/GenBank/DDBJ whole genome shotgun (WGS) entry which is preliminary data.</text>
</comment>
<reference evidence="14 15" key="1">
    <citation type="submission" date="2018-10" db="EMBL/GenBank/DDBJ databases">
        <title>Genomic Encyclopedia of Archaeal and Bacterial Type Strains, Phase II (KMG-II): from individual species to whole genera.</title>
        <authorList>
            <person name="Goeker M."/>
        </authorList>
    </citation>
    <scope>NUCLEOTIDE SEQUENCE [LARGE SCALE GENOMIC DNA]</scope>
    <source>
        <strain evidence="14 15">DSM 43383</strain>
    </source>
</reference>
<evidence type="ECO:0000259" key="13">
    <source>
        <dbReference type="Pfam" id="PF23539"/>
    </source>
</evidence>
<evidence type="ECO:0000256" key="4">
    <source>
        <dbReference type="ARBA" id="ARBA00022679"/>
    </source>
</evidence>
<dbReference type="GO" id="GO:0046983">
    <property type="term" value="F:protein dimerization activity"/>
    <property type="evidence" value="ECO:0007669"/>
    <property type="project" value="InterPro"/>
</dbReference>
<feature type="transmembrane region" description="Helical" evidence="10">
    <location>
        <begin position="40"/>
        <end position="60"/>
    </location>
</feature>
<dbReference type="PANTHER" id="PTHR24421:SF10">
    <property type="entry name" value="NITRATE_NITRITE SENSOR PROTEIN NARQ"/>
    <property type="match status" value="1"/>
</dbReference>
<organism evidence="14 15">
    <name type="scientific">Actinomadura pelletieri DSM 43383</name>
    <dbReference type="NCBI Taxonomy" id="1120940"/>
    <lineage>
        <taxon>Bacteria</taxon>
        <taxon>Bacillati</taxon>
        <taxon>Actinomycetota</taxon>
        <taxon>Actinomycetes</taxon>
        <taxon>Streptosporangiales</taxon>
        <taxon>Thermomonosporaceae</taxon>
        <taxon>Actinomadura</taxon>
    </lineage>
</organism>
<evidence type="ECO:0000259" key="11">
    <source>
        <dbReference type="Pfam" id="PF02518"/>
    </source>
</evidence>
<accession>A0A495QTX9</accession>
<evidence type="ECO:0000256" key="10">
    <source>
        <dbReference type="SAM" id="Phobius"/>
    </source>
</evidence>
<keyword evidence="5" id="KW-0547">Nucleotide-binding</keyword>
<dbReference type="EC" id="2.7.13.3" evidence="2"/>
<feature type="region of interest" description="Disordered" evidence="9">
    <location>
        <begin position="397"/>
        <end position="422"/>
    </location>
</feature>
<evidence type="ECO:0000313" key="15">
    <source>
        <dbReference type="Proteomes" id="UP000274601"/>
    </source>
</evidence>
<dbReference type="InterPro" id="IPR055558">
    <property type="entry name" value="DUF7134"/>
</dbReference>
<feature type="domain" description="DUF7134" evidence="13">
    <location>
        <begin position="12"/>
        <end position="159"/>
    </location>
</feature>
<gene>
    <name evidence="14" type="ORF">BZB76_2345</name>
</gene>
<feature type="transmembrane region" description="Helical" evidence="10">
    <location>
        <begin position="15"/>
        <end position="34"/>
    </location>
</feature>
<keyword evidence="10" id="KW-0812">Transmembrane</keyword>
<dbReference type="Gene3D" id="3.30.565.10">
    <property type="entry name" value="Histidine kinase-like ATPase, C-terminal domain"/>
    <property type="match status" value="1"/>
</dbReference>
<evidence type="ECO:0000313" key="14">
    <source>
        <dbReference type="EMBL" id="RKS76976.1"/>
    </source>
</evidence>
<name>A0A495QTX9_9ACTN</name>
<evidence type="ECO:0000256" key="6">
    <source>
        <dbReference type="ARBA" id="ARBA00022777"/>
    </source>
</evidence>
<dbReference type="EMBL" id="RBWU01000002">
    <property type="protein sequence ID" value="RKS76976.1"/>
    <property type="molecule type" value="Genomic_DNA"/>
</dbReference>
<dbReference type="InterPro" id="IPR011712">
    <property type="entry name" value="Sig_transdc_His_kin_sub3_dim/P"/>
</dbReference>